<evidence type="ECO:0000313" key="1">
    <source>
        <dbReference type="EMBL" id="RCS56595.1"/>
    </source>
</evidence>
<protein>
    <submittedName>
        <fullName evidence="1">Uncharacterized protein</fullName>
    </submittedName>
</protein>
<keyword evidence="2" id="KW-1185">Reference proteome</keyword>
<proteinExistence type="predicted"/>
<dbReference type="RefSeq" id="WP_114403571.1">
    <property type="nucleotide sequence ID" value="NZ_QPGB01000006.1"/>
</dbReference>
<dbReference type="AlphaFoldDB" id="A0A368KYX6"/>
<dbReference type="EMBL" id="QPGB01000006">
    <property type="protein sequence ID" value="RCS56595.1"/>
    <property type="molecule type" value="Genomic_DNA"/>
</dbReference>
<comment type="caution">
    <text evidence="1">The sequence shown here is derived from an EMBL/GenBank/DDBJ whole genome shotgun (WGS) entry which is preliminary data.</text>
</comment>
<sequence>MRFFLVEPEVAGGLGEKTVMDSSIHPPKIQSLEYVFDGWSGDVLLTSFPAYIVTSKAREILERFHASGISFAGVDILKSETFNEFFPEKELPEFFWMKVEGTAGQDDFGLAPNLRLVISGRALDELVKLRLSEAVVSAYE</sequence>
<name>A0A368KYX6_9BURK</name>
<dbReference type="Proteomes" id="UP000252357">
    <property type="component" value="Unassembled WGS sequence"/>
</dbReference>
<evidence type="ECO:0000313" key="2">
    <source>
        <dbReference type="Proteomes" id="UP000252357"/>
    </source>
</evidence>
<accession>A0A368KYX6</accession>
<dbReference type="OrthoDB" id="5879561at2"/>
<organism evidence="1 2">
    <name type="scientific">Parvibium lacunae</name>
    <dbReference type="NCBI Taxonomy" id="1888893"/>
    <lineage>
        <taxon>Bacteria</taxon>
        <taxon>Pseudomonadati</taxon>
        <taxon>Pseudomonadota</taxon>
        <taxon>Betaproteobacteria</taxon>
        <taxon>Burkholderiales</taxon>
        <taxon>Alcaligenaceae</taxon>
        <taxon>Parvibium</taxon>
    </lineage>
</organism>
<gene>
    <name evidence="1" type="ORF">DU000_11575</name>
</gene>
<reference evidence="1 2" key="1">
    <citation type="journal article" date="2018" name="Int. J. Syst. Evol. Microbiol.">
        <title>Parvibium lacunae gen. nov., sp. nov., a new member of the family Alcaligenaceae isolated from a freshwater pond.</title>
        <authorList>
            <person name="Chen W.M."/>
            <person name="Xie P.B."/>
            <person name="Hsu M.Y."/>
            <person name="Sheu S.Y."/>
        </authorList>
    </citation>
    <scope>NUCLEOTIDE SEQUENCE [LARGE SCALE GENOMIC DNA]</scope>
    <source>
        <strain evidence="1 2">KMB9</strain>
    </source>
</reference>